<dbReference type="Gene3D" id="1.20.120.1780">
    <property type="entry name" value="UbiA prenyltransferase"/>
    <property type="match status" value="1"/>
</dbReference>
<dbReference type="InterPro" id="IPR030470">
    <property type="entry name" value="UbiA_prenylTrfase_CS"/>
</dbReference>
<comment type="caution">
    <text evidence="13">The sequence shown here is derived from an EMBL/GenBank/DDBJ whole genome shotgun (WGS) entry which is preliminary data.</text>
</comment>
<dbReference type="FunFam" id="1.20.120.1780:FF:000001">
    <property type="entry name" value="4-hydroxybenzoate octaprenyltransferase"/>
    <property type="match status" value="1"/>
</dbReference>
<evidence type="ECO:0000256" key="2">
    <source>
        <dbReference type="ARBA" id="ARBA00004141"/>
    </source>
</evidence>
<comment type="cofactor">
    <cofactor evidence="1 11">
        <name>Mg(2+)</name>
        <dbReference type="ChEBI" id="CHEBI:18420"/>
    </cofactor>
</comment>
<dbReference type="InterPro" id="IPR039653">
    <property type="entry name" value="Prenyltransferase"/>
</dbReference>
<accession>A0A8B2P135</accession>
<evidence type="ECO:0000256" key="12">
    <source>
        <dbReference type="NCBIfam" id="TIGR01474"/>
    </source>
</evidence>
<evidence type="ECO:0000256" key="6">
    <source>
        <dbReference type="ARBA" id="ARBA00022679"/>
    </source>
</evidence>
<dbReference type="AlphaFoldDB" id="A0A8B2P135"/>
<keyword evidence="14" id="KW-1185">Reference proteome</keyword>
<feature type="transmembrane region" description="Helical" evidence="11">
    <location>
        <begin position="191"/>
        <end position="211"/>
    </location>
</feature>
<dbReference type="InterPro" id="IPR006370">
    <property type="entry name" value="HB_polyprenyltransferase-like"/>
</dbReference>
<dbReference type="GO" id="GO:0008412">
    <property type="term" value="F:4-hydroxybenzoate polyprenyltransferase activity"/>
    <property type="evidence" value="ECO:0007669"/>
    <property type="project" value="UniProtKB-UniRule"/>
</dbReference>
<dbReference type="PANTHER" id="PTHR11048:SF28">
    <property type="entry name" value="4-HYDROXYBENZOATE POLYPRENYLTRANSFERASE, MITOCHONDRIAL"/>
    <property type="match status" value="1"/>
</dbReference>
<keyword evidence="7 11" id="KW-0831">Ubiquinone biosynthesis</keyword>
<comment type="subcellular location">
    <subcellularLocation>
        <location evidence="11">Cell inner membrane</location>
        <topology evidence="11">Multi-pass membrane protein</topology>
    </subcellularLocation>
    <subcellularLocation>
        <location evidence="2">Membrane</location>
        <topology evidence="2">Multi-pass membrane protein</topology>
    </subcellularLocation>
</comment>
<evidence type="ECO:0000256" key="8">
    <source>
        <dbReference type="ARBA" id="ARBA00022692"/>
    </source>
</evidence>
<dbReference type="EC" id="2.5.1.39" evidence="11 12"/>
<dbReference type="HAMAP" id="MF_01635">
    <property type="entry name" value="UbiA"/>
    <property type="match status" value="1"/>
</dbReference>
<proteinExistence type="inferred from homology"/>
<feature type="transmembrane region" description="Helical" evidence="11">
    <location>
        <begin position="164"/>
        <end position="182"/>
    </location>
</feature>
<evidence type="ECO:0000256" key="4">
    <source>
        <dbReference type="ARBA" id="ARBA00022475"/>
    </source>
</evidence>
<keyword evidence="11" id="KW-0460">Magnesium</keyword>
<feature type="transmembrane region" description="Helical" evidence="11">
    <location>
        <begin position="217"/>
        <end position="236"/>
    </location>
</feature>
<dbReference type="FunFam" id="1.10.357.140:FF:000008">
    <property type="entry name" value="4-hydroxybenzoate octaprenyltransferase"/>
    <property type="match status" value="1"/>
</dbReference>
<evidence type="ECO:0000313" key="14">
    <source>
        <dbReference type="Proteomes" id="UP000249590"/>
    </source>
</evidence>
<keyword evidence="9 11" id="KW-1133">Transmembrane helix</keyword>
<evidence type="ECO:0000256" key="1">
    <source>
        <dbReference type="ARBA" id="ARBA00001946"/>
    </source>
</evidence>
<comment type="function">
    <text evidence="11">Catalyzes the prenylation of para-hydroxybenzoate (PHB) with an all-trans polyprenyl group. Mediates the second step in the final reaction sequence of ubiquinone-8 (UQ-8) biosynthesis, which is the condensation of the polyisoprenoid side chain with PHB, generating the first membrane-bound Q intermediate 3-octaprenyl-4-hydroxybenzoate.</text>
</comment>
<dbReference type="PANTHER" id="PTHR11048">
    <property type="entry name" value="PRENYLTRANSFERASES"/>
    <property type="match status" value="1"/>
</dbReference>
<evidence type="ECO:0000256" key="10">
    <source>
        <dbReference type="ARBA" id="ARBA00023136"/>
    </source>
</evidence>
<evidence type="ECO:0000313" key="13">
    <source>
        <dbReference type="EMBL" id="RAI03674.1"/>
    </source>
</evidence>
<protein>
    <recommendedName>
        <fullName evidence="11 12">4-hydroxybenzoate octaprenyltransferase</fullName>
        <ecNumber evidence="11 12">2.5.1.39</ecNumber>
    </recommendedName>
    <alternativeName>
        <fullName evidence="11">4-HB polyprenyltransferase</fullName>
    </alternativeName>
</protein>
<comment type="pathway">
    <text evidence="11">Cofactor biosynthesis; ubiquinone biosynthesis.</text>
</comment>
<dbReference type="UniPathway" id="UPA00232"/>
<evidence type="ECO:0000256" key="9">
    <source>
        <dbReference type="ARBA" id="ARBA00022989"/>
    </source>
</evidence>
<dbReference type="Proteomes" id="UP000249590">
    <property type="component" value="Unassembled WGS sequence"/>
</dbReference>
<evidence type="ECO:0000256" key="3">
    <source>
        <dbReference type="ARBA" id="ARBA00005985"/>
    </source>
</evidence>
<keyword evidence="8 11" id="KW-0812">Transmembrane</keyword>
<dbReference type="InterPro" id="IPR044878">
    <property type="entry name" value="UbiA_sf"/>
</dbReference>
<comment type="similarity">
    <text evidence="3 11">Belongs to the UbiA prenyltransferase family.</text>
</comment>
<gene>
    <name evidence="11" type="primary">ubiA</name>
    <name evidence="13" type="ORF">DLJ53_04105</name>
</gene>
<dbReference type="GO" id="GO:0006744">
    <property type="term" value="P:ubiquinone biosynthetic process"/>
    <property type="evidence" value="ECO:0007669"/>
    <property type="project" value="UniProtKB-UniRule"/>
</dbReference>
<dbReference type="Gene3D" id="1.10.357.140">
    <property type="entry name" value="UbiA prenyltransferase"/>
    <property type="match status" value="1"/>
</dbReference>
<dbReference type="CDD" id="cd13959">
    <property type="entry name" value="PT_UbiA_COQ2"/>
    <property type="match status" value="1"/>
</dbReference>
<keyword evidence="10 11" id="KW-0472">Membrane</keyword>
<dbReference type="EMBL" id="QHHQ01000001">
    <property type="protein sequence ID" value="RAI03674.1"/>
    <property type="molecule type" value="Genomic_DNA"/>
</dbReference>
<dbReference type="NCBIfam" id="TIGR01474">
    <property type="entry name" value="ubiA_proteo"/>
    <property type="match status" value="1"/>
</dbReference>
<evidence type="ECO:0000256" key="7">
    <source>
        <dbReference type="ARBA" id="ARBA00022688"/>
    </source>
</evidence>
<evidence type="ECO:0000256" key="11">
    <source>
        <dbReference type="HAMAP-Rule" id="MF_01635"/>
    </source>
</evidence>
<evidence type="ECO:0000256" key="5">
    <source>
        <dbReference type="ARBA" id="ARBA00022519"/>
    </source>
</evidence>
<organism evidence="13 14">
    <name type="scientific">Acuticoccus sediminis</name>
    <dbReference type="NCBI Taxonomy" id="2184697"/>
    <lineage>
        <taxon>Bacteria</taxon>
        <taxon>Pseudomonadati</taxon>
        <taxon>Pseudomonadota</taxon>
        <taxon>Alphaproteobacteria</taxon>
        <taxon>Hyphomicrobiales</taxon>
        <taxon>Amorphaceae</taxon>
        <taxon>Acuticoccus</taxon>
    </lineage>
</organism>
<dbReference type="OrthoDB" id="9782418at2"/>
<dbReference type="GO" id="GO:0005886">
    <property type="term" value="C:plasma membrane"/>
    <property type="evidence" value="ECO:0007669"/>
    <property type="project" value="UniProtKB-SubCell"/>
</dbReference>
<feature type="transmembrane region" description="Helical" evidence="11">
    <location>
        <begin position="257"/>
        <end position="276"/>
    </location>
</feature>
<dbReference type="PROSITE" id="PS00943">
    <property type="entry name" value="UBIA"/>
    <property type="match status" value="1"/>
</dbReference>
<dbReference type="Pfam" id="PF01040">
    <property type="entry name" value="UbiA"/>
    <property type="match status" value="1"/>
</dbReference>
<keyword evidence="4 11" id="KW-1003">Cell membrane</keyword>
<sequence>MPRRSFALTFASRHRACEGFVEHPEVTVATRVDQGRVADAPVKNFVDRTLPEALRPYARLARLDRPIGWWLLMWPAWWSVALAGVAAGQPPNVWHLALLMIGSIVMRGAGCTYNDILDRDIDARVERTRSRPIPSGQVKVEAAMLFMLAQAFVGLAVVLQFNPFTIVLAFGSLVIVALYPLAKRVIDMPQLILGFAFSWGALVGWSATFGSLAAAPVLIYIGSIFWTIGYDTIYAHQDRRDDAIIGVRSSARLFANNSKLAVGVVYAAAVTLFALATGLAGGGVLAFLGLAAFAVHLARQVTRLSPDDPAACLDAFRSNRWAGWLFFAGLVADSVVAPLL</sequence>
<feature type="transmembrane region" description="Helical" evidence="11">
    <location>
        <begin position="67"/>
        <end position="87"/>
    </location>
</feature>
<keyword evidence="6 11" id="KW-0808">Transferase</keyword>
<comment type="catalytic activity">
    <reaction evidence="11">
        <text>all-trans-octaprenyl diphosphate + 4-hydroxybenzoate = 4-hydroxy-3-(all-trans-octaprenyl)benzoate + diphosphate</text>
        <dbReference type="Rhea" id="RHEA:27782"/>
        <dbReference type="ChEBI" id="CHEBI:1617"/>
        <dbReference type="ChEBI" id="CHEBI:17879"/>
        <dbReference type="ChEBI" id="CHEBI:33019"/>
        <dbReference type="ChEBI" id="CHEBI:57711"/>
        <dbReference type="EC" id="2.5.1.39"/>
    </reaction>
</comment>
<name>A0A8B2P135_9HYPH</name>
<reference evidence="13 14" key="1">
    <citation type="submission" date="2018-05" db="EMBL/GenBank/DDBJ databases">
        <title>Acuticoccus sediminis sp. nov., isolated from deep-sea sediment of Indian Ocean.</title>
        <authorList>
            <person name="Liu X."/>
            <person name="Lai Q."/>
            <person name="Du Y."/>
            <person name="Sun F."/>
            <person name="Zhang X."/>
            <person name="Wang S."/>
            <person name="Shao Z."/>
        </authorList>
    </citation>
    <scope>NUCLEOTIDE SEQUENCE [LARGE SCALE GENOMIC DNA]</scope>
    <source>
        <strain evidence="13 14">PTG4-2</strain>
    </source>
</reference>
<keyword evidence="5 11" id="KW-0997">Cell inner membrane</keyword>
<dbReference type="InterPro" id="IPR000537">
    <property type="entry name" value="UbiA_prenyltransferase"/>
</dbReference>